<gene>
    <name evidence="2" type="ordered locus">DP0868</name>
</gene>
<dbReference type="PANTHER" id="PTHR41252">
    <property type="entry name" value="BLR2505 PROTEIN"/>
    <property type="match status" value="1"/>
</dbReference>
<dbReference type="HOGENOM" id="CLU_107220_1_1_7"/>
<keyword evidence="3" id="KW-1185">Reference proteome</keyword>
<dbReference type="eggNOG" id="COG3631">
    <property type="taxonomic scope" value="Bacteria"/>
</dbReference>
<dbReference type="SUPFAM" id="SSF54427">
    <property type="entry name" value="NTF2-like"/>
    <property type="match status" value="1"/>
</dbReference>
<sequence length="130" mass="14696">MLTREDVRSLFEHLKSDPDQFFAHVATDVQWTVMGTHPLAGIYQSKEDFLDHTFKRLAKILKEGALLEIVDLFIDGSTAIVEMRSISTANNGKPFDNRYCWIVTFSGDLITAVKAYLDSALVQQLVSENE</sequence>
<dbReference type="PANTHER" id="PTHR41252:SF1">
    <property type="entry name" value="BLR2505 PROTEIN"/>
    <property type="match status" value="1"/>
</dbReference>
<protein>
    <recommendedName>
        <fullName evidence="1">SnoaL-like domain-containing protein</fullName>
    </recommendedName>
</protein>
<organism evidence="2 3">
    <name type="scientific">Desulfotalea psychrophila (strain LSv54 / DSM 12343)</name>
    <dbReference type="NCBI Taxonomy" id="177439"/>
    <lineage>
        <taxon>Bacteria</taxon>
        <taxon>Pseudomonadati</taxon>
        <taxon>Thermodesulfobacteriota</taxon>
        <taxon>Desulfobulbia</taxon>
        <taxon>Desulfobulbales</taxon>
        <taxon>Desulfocapsaceae</taxon>
        <taxon>Desulfotalea</taxon>
    </lineage>
</organism>
<evidence type="ECO:0000313" key="3">
    <source>
        <dbReference type="Proteomes" id="UP000000602"/>
    </source>
</evidence>
<dbReference type="KEGG" id="dps:DP0868"/>
<evidence type="ECO:0000313" key="2">
    <source>
        <dbReference type="EMBL" id="CAG35597.1"/>
    </source>
</evidence>
<dbReference type="AlphaFoldDB" id="Q6APX6"/>
<evidence type="ECO:0000259" key="1">
    <source>
        <dbReference type="Pfam" id="PF12680"/>
    </source>
</evidence>
<dbReference type="InterPro" id="IPR032710">
    <property type="entry name" value="NTF2-like_dom_sf"/>
</dbReference>
<dbReference type="InterPro" id="IPR037401">
    <property type="entry name" value="SnoaL-like"/>
</dbReference>
<dbReference type="Proteomes" id="UP000000602">
    <property type="component" value="Chromosome"/>
</dbReference>
<dbReference type="EMBL" id="CR522870">
    <property type="protein sequence ID" value="CAG35597.1"/>
    <property type="molecule type" value="Genomic_DNA"/>
</dbReference>
<reference evidence="3" key="1">
    <citation type="journal article" date="2004" name="Environ. Microbiol.">
        <title>The genome of Desulfotalea psychrophila, a sulfate-reducing bacterium from permanently cold Arctic sediments.</title>
        <authorList>
            <person name="Rabus R."/>
            <person name="Ruepp A."/>
            <person name="Frickey T."/>
            <person name="Rattei T."/>
            <person name="Fartmann B."/>
            <person name="Stark M."/>
            <person name="Bauer M."/>
            <person name="Zibat A."/>
            <person name="Lombardot T."/>
            <person name="Becker I."/>
            <person name="Amann J."/>
            <person name="Gellner K."/>
            <person name="Teeling H."/>
            <person name="Leuschner W.D."/>
            <person name="Gloeckner F.-O."/>
            <person name="Lupas A.N."/>
            <person name="Amann R."/>
            <person name="Klenk H.-P."/>
        </authorList>
    </citation>
    <scope>NUCLEOTIDE SEQUENCE [LARGE SCALE GENOMIC DNA]</scope>
    <source>
        <strain evidence="3">DSM 12343 / LSv54</strain>
    </source>
</reference>
<dbReference type="OrthoDB" id="6657864at2"/>
<dbReference type="Pfam" id="PF12680">
    <property type="entry name" value="SnoaL_2"/>
    <property type="match status" value="1"/>
</dbReference>
<dbReference type="RefSeq" id="WP_011188111.1">
    <property type="nucleotide sequence ID" value="NC_006138.1"/>
</dbReference>
<feature type="domain" description="SnoaL-like" evidence="1">
    <location>
        <begin position="16"/>
        <end position="112"/>
    </location>
</feature>
<name>Q6APX6_DESPS</name>
<proteinExistence type="predicted"/>
<accession>Q6APX6</accession>
<dbReference type="Gene3D" id="3.10.450.50">
    <property type="match status" value="1"/>
</dbReference>